<gene>
    <name evidence="3" type="ORF">RM553_12835</name>
</gene>
<dbReference type="Proteomes" id="UP001262889">
    <property type="component" value="Unassembled WGS sequence"/>
</dbReference>
<dbReference type="SMART" id="SM00530">
    <property type="entry name" value="HTH_XRE"/>
    <property type="match status" value="1"/>
</dbReference>
<dbReference type="EMBL" id="JAVRHQ010000015">
    <property type="protein sequence ID" value="MDT0643721.1"/>
    <property type="molecule type" value="Genomic_DNA"/>
</dbReference>
<dbReference type="InterPro" id="IPR010982">
    <property type="entry name" value="Lambda_DNA-bd_dom_sf"/>
</dbReference>
<evidence type="ECO:0000256" key="1">
    <source>
        <dbReference type="SAM" id="Coils"/>
    </source>
</evidence>
<dbReference type="Gene3D" id="1.10.260.40">
    <property type="entry name" value="lambda repressor-like DNA-binding domains"/>
    <property type="match status" value="1"/>
</dbReference>
<comment type="caution">
    <text evidence="3">The sequence shown here is derived from an EMBL/GenBank/DDBJ whole genome shotgun (WGS) entry which is preliminary data.</text>
</comment>
<dbReference type="SUPFAM" id="SSF47413">
    <property type="entry name" value="lambda repressor-like DNA-binding domains"/>
    <property type="match status" value="1"/>
</dbReference>
<dbReference type="CDD" id="cd00093">
    <property type="entry name" value="HTH_XRE"/>
    <property type="match status" value="1"/>
</dbReference>
<dbReference type="PROSITE" id="PS50943">
    <property type="entry name" value="HTH_CROC1"/>
    <property type="match status" value="1"/>
</dbReference>
<dbReference type="Pfam" id="PF01381">
    <property type="entry name" value="HTH_3"/>
    <property type="match status" value="1"/>
</dbReference>
<accession>A0ABU3CBK6</accession>
<evidence type="ECO:0000313" key="4">
    <source>
        <dbReference type="Proteomes" id="UP001262889"/>
    </source>
</evidence>
<keyword evidence="1" id="KW-0175">Coiled coil</keyword>
<sequence length="128" mass="14783">MKIKEIREKAGLSQTAFGEELGVTSQAVAKWEGGANVPVSIQKLIRYVFWDYLPSNERFEIKPVDAAQQVNLDHMEEVMTLKEENKKLLQRINELKEDKAELRSDKEMLQQYIKTLSGRDKDNRSKTA</sequence>
<feature type="domain" description="HTH cro/C1-type" evidence="2">
    <location>
        <begin position="3"/>
        <end position="46"/>
    </location>
</feature>
<proteinExistence type="predicted"/>
<evidence type="ECO:0000313" key="3">
    <source>
        <dbReference type="EMBL" id="MDT0643721.1"/>
    </source>
</evidence>
<dbReference type="Gene3D" id="1.20.5.170">
    <property type="match status" value="1"/>
</dbReference>
<feature type="coiled-coil region" evidence="1">
    <location>
        <begin position="71"/>
        <end position="112"/>
    </location>
</feature>
<keyword evidence="4" id="KW-1185">Reference proteome</keyword>
<reference evidence="3 4" key="1">
    <citation type="submission" date="2023-09" db="EMBL/GenBank/DDBJ databases">
        <authorList>
            <person name="Rey-Velasco X."/>
        </authorList>
    </citation>
    <scope>NUCLEOTIDE SEQUENCE [LARGE SCALE GENOMIC DNA]</scope>
    <source>
        <strain evidence="3 4">F363</strain>
    </source>
</reference>
<evidence type="ECO:0000259" key="2">
    <source>
        <dbReference type="PROSITE" id="PS50943"/>
    </source>
</evidence>
<organism evidence="3 4">
    <name type="scientific">Autumnicola tepida</name>
    <dbReference type="NCBI Taxonomy" id="3075595"/>
    <lineage>
        <taxon>Bacteria</taxon>
        <taxon>Pseudomonadati</taxon>
        <taxon>Bacteroidota</taxon>
        <taxon>Flavobacteriia</taxon>
        <taxon>Flavobacteriales</taxon>
        <taxon>Flavobacteriaceae</taxon>
        <taxon>Autumnicola</taxon>
    </lineage>
</organism>
<protein>
    <submittedName>
        <fullName evidence="3">Helix-turn-helix domain-containing protein</fullName>
    </submittedName>
</protein>
<dbReference type="InterPro" id="IPR001387">
    <property type="entry name" value="Cro/C1-type_HTH"/>
</dbReference>
<name>A0ABU3CBK6_9FLAO</name>
<dbReference type="RefSeq" id="WP_311535339.1">
    <property type="nucleotide sequence ID" value="NZ_JAVRHQ010000015.1"/>
</dbReference>